<dbReference type="InterPro" id="IPR011200">
    <property type="entry name" value="UCP012608"/>
</dbReference>
<dbReference type="Pfam" id="PF10094">
    <property type="entry name" value="DUF2332"/>
    <property type="match status" value="1"/>
</dbReference>
<gene>
    <name evidence="1" type="ORF">GCM10011512_03600</name>
</gene>
<dbReference type="EMBL" id="BMJI01000001">
    <property type="protein sequence ID" value="GGC80192.1"/>
    <property type="molecule type" value="Genomic_DNA"/>
</dbReference>
<dbReference type="PIRSF" id="PIRSF012608">
    <property type="entry name" value="UCP012608"/>
    <property type="match status" value="1"/>
</dbReference>
<proteinExistence type="predicted"/>
<evidence type="ECO:0000313" key="2">
    <source>
        <dbReference type="Proteomes" id="UP000597761"/>
    </source>
</evidence>
<organism evidence="1 2">
    <name type="scientific">Tersicoccus solisilvae</name>
    <dbReference type="NCBI Taxonomy" id="1882339"/>
    <lineage>
        <taxon>Bacteria</taxon>
        <taxon>Bacillati</taxon>
        <taxon>Actinomycetota</taxon>
        <taxon>Actinomycetes</taxon>
        <taxon>Micrococcales</taxon>
        <taxon>Micrococcaceae</taxon>
        <taxon>Tersicoccus</taxon>
    </lineage>
</organism>
<dbReference type="Proteomes" id="UP000597761">
    <property type="component" value="Unassembled WGS sequence"/>
</dbReference>
<comment type="caution">
    <text evidence="1">The sequence shown here is derived from an EMBL/GenBank/DDBJ whole genome shotgun (WGS) entry which is preliminary data.</text>
</comment>
<sequence length="361" mass="38307">MITVDLTAVASHFQHQAAACGRLGSPLYAALLPRLAEDLLADGPTAAVIAGHEHRPESDALSLRLLGGAHRLALSGHAPALAAHLPSCGGDGDVVGAWAALRRLLVDERETLRRGLDWAPQTNEVGRSSSLLGGLLTVLGQGPLADRTPVRLFELGTSGGLNLRADHYRYTDAHGASWGPEHSPVHLAGAWTAVPAGAPDRVDLVERVGGDVNPIDAATDEGALRLMSFVWPDQTARMERLRGAIEVAHRVPARLERISALPFIQAIEPTPGTLTVFWHSVMWQYIGPAEAAASAQAIERIGARATAAAPFLHLSMEPGDRWRRGFPVTARLWRGADDDGVVHALGVAPAHGIPTRWSATA</sequence>
<protein>
    <recommendedName>
        <fullName evidence="3">DUF2332 domain-containing protein</fullName>
    </recommendedName>
</protein>
<evidence type="ECO:0008006" key="3">
    <source>
        <dbReference type="Google" id="ProtNLM"/>
    </source>
</evidence>
<dbReference type="RefSeq" id="WP_188665419.1">
    <property type="nucleotide sequence ID" value="NZ_BMJI01000001.1"/>
</dbReference>
<name>A0ABQ1NLM1_9MICC</name>
<reference evidence="2" key="1">
    <citation type="journal article" date="2019" name="Int. J. Syst. Evol. Microbiol.">
        <title>The Global Catalogue of Microorganisms (GCM) 10K type strain sequencing project: providing services to taxonomists for standard genome sequencing and annotation.</title>
        <authorList>
            <consortium name="The Broad Institute Genomics Platform"/>
            <consortium name="The Broad Institute Genome Sequencing Center for Infectious Disease"/>
            <person name="Wu L."/>
            <person name="Ma J."/>
        </authorList>
    </citation>
    <scope>NUCLEOTIDE SEQUENCE [LARGE SCALE GENOMIC DNA]</scope>
    <source>
        <strain evidence="2">CGMCC 1.15480</strain>
    </source>
</reference>
<evidence type="ECO:0000313" key="1">
    <source>
        <dbReference type="EMBL" id="GGC80192.1"/>
    </source>
</evidence>
<accession>A0ABQ1NLM1</accession>
<keyword evidence="2" id="KW-1185">Reference proteome</keyword>